<evidence type="ECO:0000313" key="6">
    <source>
        <dbReference type="EMBL" id="KAF9507348.1"/>
    </source>
</evidence>
<dbReference type="PROSITE" id="PS00687">
    <property type="entry name" value="ALDEHYDE_DEHYDR_GLU"/>
    <property type="match status" value="1"/>
</dbReference>
<dbReference type="InterPro" id="IPR016162">
    <property type="entry name" value="Ald_DH_N"/>
</dbReference>
<dbReference type="FunFam" id="3.40.605.10:FF:000050">
    <property type="entry name" value="Aldehyde dehydrogenase, mitochondrial"/>
    <property type="match status" value="1"/>
</dbReference>
<dbReference type="CDD" id="cd07091">
    <property type="entry name" value="ALDH_F1-2_Ald2-like"/>
    <property type="match status" value="1"/>
</dbReference>
<keyword evidence="2 4" id="KW-0560">Oxidoreductase</keyword>
<sequence length="508" mass="54603">MSTSLPTLLTFPNGRELTVPTGLFIDNKFVPSIEGATIQSINPVTEEVLAVVSSATAKDIDIAVASSRHAFRTVWGRNIPGVERGKLLNRLADLMERDTDPLGDLEALDNGKSAEVARAVDLPEAIACLRYYAGWSDKIFGQTIEVDDKGHKSASTRIEPLGVCAQIIPWNYTIMMLAWKIGPALAAGCTVILKPSELTPLPALKLAELVVEAGFPPGVFNCVPSFGDVGGAALTSHLDVDKVAFTGSTATGRKIMQAAALSNLKKVTLELGGKSPHIIFASANLKEGPRSCESCHWGVFLNQGQDCVAGTRLYVQAKVYDAFIEELLHSAKEWTAGYGDPFAEGALGGPLVSEVQRDKVAAYVDSARAEGASIVYGGERWQGKGWYYLPTIIGDVTPTMKVVKEEIFGPVLVVTKFETEEEVIALANDSTYGLGAGFHSNDANQCQRVLARLEAGTVWVNQYGQLYPQVPFGGYKQSGMGRELGTYALENYTQVKSVLWDYSGGSAQ</sequence>
<evidence type="ECO:0000313" key="7">
    <source>
        <dbReference type="Proteomes" id="UP000886523"/>
    </source>
</evidence>
<organism evidence="6 7">
    <name type="scientific">Hydnum rufescens UP504</name>
    <dbReference type="NCBI Taxonomy" id="1448309"/>
    <lineage>
        <taxon>Eukaryota</taxon>
        <taxon>Fungi</taxon>
        <taxon>Dikarya</taxon>
        <taxon>Basidiomycota</taxon>
        <taxon>Agaricomycotina</taxon>
        <taxon>Agaricomycetes</taxon>
        <taxon>Cantharellales</taxon>
        <taxon>Hydnaceae</taxon>
        <taxon>Hydnum</taxon>
    </lineage>
</organism>
<comment type="caution">
    <text evidence="6">The sequence shown here is derived from an EMBL/GenBank/DDBJ whole genome shotgun (WGS) entry which is preliminary data.</text>
</comment>
<dbReference type="InterPro" id="IPR016163">
    <property type="entry name" value="Ald_DH_C"/>
</dbReference>
<feature type="active site" evidence="3">
    <location>
        <position position="270"/>
    </location>
</feature>
<dbReference type="Pfam" id="PF00171">
    <property type="entry name" value="Aldedh"/>
    <property type="match status" value="1"/>
</dbReference>
<name>A0A9P6AKA4_9AGAM</name>
<dbReference type="EMBL" id="MU129083">
    <property type="protein sequence ID" value="KAF9507348.1"/>
    <property type="molecule type" value="Genomic_DNA"/>
</dbReference>
<protein>
    <recommendedName>
        <fullName evidence="5">Aldehyde dehydrogenase domain-containing protein</fullName>
    </recommendedName>
</protein>
<dbReference type="InterPro" id="IPR015590">
    <property type="entry name" value="Aldehyde_DH_dom"/>
</dbReference>
<dbReference type="PANTHER" id="PTHR11699">
    <property type="entry name" value="ALDEHYDE DEHYDROGENASE-RELATED"/>
    <property type="match status" value="1"/>
</dbReference>
<keyword evidence="7" id="KW-1185">Reference proteome</keyword>
<feature type="domain" description="Aldehyde dehydrogenase" evidence="5">
    <location>
        <begin position="34"/>
        <end position="498"/>
    </location>
</feature>
<evidence type="ECO:0000256" key="2">
    <source>
        <dbReference type="ARBA" id="ARBA00023002"/>
    </source>
</evidence>
<evidence type="ECO:0000259" key="5">
    <source>
        <dbReference type="Pfam" id="PF00171"/>
    </source>
</evidence>
<gene>
    <name evidence="6" type="ORF">BS47DRAFT_1304075</name>
</gene>
<dbReference type="OrthoDB" id="310895at2759"/>
<dbReference type="AlphaFoldDB" id="A0A9P6AKA4"/>
<dbReference type="InterPro" id="IPR016160">
    <property type="entry name" value="Ald_DH_CS_CYS"/>
</dbReference>
<dbReference type="InterPro" id="IPR029510">
    <property type="entry name" value="Ald_DH_CS_GLU"/>
</dbReference>
<dbReference type="FunFam" id="3.40.605.10:FF:000026">
    <property type="entry name" value="Aldehyde dehydrogenase, putative"/>
    <property type="match status" value="1"/>
</dbReference>
<evidence type="ECO:0000256" key="4">
    <source>
        <dbReference type="RuleBase" id="RU003345"/>
    </source>
</evidence>
<dbReference type="Gene3D" id="3.40.605.10">
    <property type="entry name" value="Aldehyde Dehydrogenase, Chain A, domain 1"/>
    <property type="match status" value="1"/>
</dbReference>
<comment type="similarity">
    <text evidence="1 4">Belongs to the aldehyde dehydrogenase family.</text>
</comment>
<dbReference type="Gene3D" id="3.40.309.10">
    <property type="entry name" value="Aldehyde Dehydrogenase, Chain A, domain 2"/>
    <property type="match status" value="1"/>
</dbReference>
<evidence type="ECO:0000256" key="1">
    <source>
        <dbReference type="ARBA" id="ARBA00009986"/>
    </source>
</evidence>
<dbReference type="SUPFAM" id="SSF53720">
    <property type="entry name" value="ALDH-like"/>
    <property type="match status" value="1"/>
</dbReference>
<dbReference type="PROSITE" id="PS00070">
    <property type="entry name" value="ALDEHYDE_DEHYDR_CYS"/>
    <property type="match status" value="1"/>
</dbReference>
<reference evidence="6" key="1">
    <citation type="journal article" date="2020" name="Nat. Commun.">
        <title>Large-scale genome sequencing of mycorrhizal fungi provides insights into the early evolution of symbiotic traits.</title>
        <authorList>
            <person name="Miyauchi S."/>
            <person name="Kiss E."/>
            <person name="Kuo A."/>
            <person name="Drula E."/>
            <person name="Kohler A."/>
            <person name="Sanchez-Garcia M."/>
            <person name="Morin E."/>
            <person name="Andreopoulos B."/>
            <person name="Barry K.W."/>
            <person name="Bonito G."/>
            <person name="Buee M."/>
            <person name="Carver A."/>
            <person name="Chen C."/>
            <person name="Cichocki N."/>
            <person name="Clum A."/>
            <person name="Culley D."/>
            <person name="Crous P.W."/>
            <person name="Fauchery L."/>
            <person name="Girlanda M."/>
            <person name="Hayes R.D."/>
            <person name="Keri Z."/>
            <person name="LaButti K."/>
            <person name="Lipzen A."/>
            <person name="Lombard V."/>
            <person name="Magnuson J."/>
            <person name="Maillard F."/>
            <person name="Murat C."/>
            <person name="Nolan M."/>
            <person name="Ohm R.A."/>
            <person name="Pangilinan J."/>
            <person name="Pereira M.F."/>
            <person name="Perotto S."/>
            <person name="Peter M."/>
            <person name="Pfister S."/>
            <person name="Riley R."/>
            <person name="Sitrit Y."/>
            <person name="Stielow J.B."/>
            <person name="Szollosi G."/>
            <person name="Zifcakova L."/>
            <person name="Stursova M."/>
            <person name="Spatafora J.W."/>
            <person name="Tedersoo L."/>
            <person name="Vaario L.M."/>
            <person name="Yamada A."/>
            <person name="Yan M."/>
            <person name="Wang P."/>
            <person name="Xu J."/>
            <person name="Bruns T."/>
            <person name="Baldrian P."/>
            <person name="Vilgalys R."/>
            <person name="Dunand C."/>
            <person name="Henrissat B."/>
            <person name="Grigoriev I.V."/>
            <person name="Hibbett D."/>
            <person name="Nagy L.G."/>
            <person name="Martin F.M."/>
        </authorList>
    </citation>
    <scope>NUCLEOTIDE SEQUENCE</scope>
    <source>
        <strain evidence="6">UP504</strain>
    </source>
</reference>
<proteinExistence type="inferred from homology"/>
<dbReference type="Proteomes" id="UP000886523">
    <property type="component" value="Unassembled WGS sequence"/>
</dbReference>
<dbReference type="InterPro" id="IPR016161">
    <property type="entry name" value="Ald_DH/histidinol_DH"/>
</dbReference>
<dbReference type="FunFam" id="3.40.309.10:FF:000012">
    <property type="entry name" value="Betaine aldehyde dehydrogenase"/>
    <property type="match status" value="1"/>
</dbReference>
<accession>A0A9P6AKA4</accession>
<evidence type="ECO:0000256" key="3">
    <source>
        <dbReference type="PROSITE-ProRule" id="PRU10007"/>
    </source>
</evidence>
<dbReference type="GO" id="GO:0004030">
    <property type="term" value="F:aldehyde dehydrogenase [NAD(P)+] activity"/>
    <property type="evidence" value="ECO:0007669"/>
    <property type="project" value="UniProtKB-ARBA"/>
</dbReference>